<protein>
    <submittedName>
        <fullName evidence="3">META domain-containing protein</fullName>
    </submittedName>
</protein>
<dbReference type="InterPro" id="IPR005184">
    <property type="entry name" value="DUF306_Meta_HslJ"/>
</dbReference>
<dbReference type="EMBL" id="JAYDCJ010000003">
    <property type="protein sequence ID" value="MEA1080593.1"/>
    <property type="molecule type" value="Genomic_DNA"/>
</dbReference>
<keyword evidence="4" id="KW-1185">Reference proteome</keyword>
<evidence type="ECO:0000259" key="2">
    <source>
        <dbReference type="Pfam" id="PF03724"/>
    </source>
</evidence>
<dbReference type="Gene3D" id="2.40.128.270">
    <property type="match status" value="1"/>
</dbReference>
<keyword evidence="1" id="KW-0732">Signal</keyword>
<feature type="chain" id="PRO_5045568540" evidence="1">
    <location>
        <begin position="24"/>
        <end position="327"/>
    </location>
</feature>
<dbReference type="PANTHER" id="PTHR35535">
    <property type="entry name" value="HEAT SHOCK PROTEIN HSLJ"/>
    <property type="match status" value="1"/>
</dbReference>
<feature type="domain" description="DUF306" evidence="2">
    <location>
        <begin position="214"/>
        <end position="320"/>
    </location>
</feature>
<comment type="caution">
    <text evidence="3">The sequence shown here is derived from an EMBL/GenBank/DDBJ whole genome shotgun (WGS) entry which is preliminary data.</text>
</comment>
<dbReference type="PANTHER" id="PTHR35535:SF1">
    <property type="entry name" value="HEAT SHOCK PROTEIN HSLJ"/>
    <property type="match status" value="1"/>
</dbReference>
<reference evidence="3 4" key="1">
    <citation type="submission" date="2023-12" db="EMBL/GenBank/DDBJ databases">
        <title>Marinobacter qingdaonensis sp. nov., isolated from the intertidal sediment of Qingdao, PR China.</title>
        <authorList>
            <person name="Li Y."/>
        </authorList>
    </citation>
    <scope>NUCLEOTIDE SEQUENCE [LARGE SCALE GENOMIC DNA]</scope>
    <source>
        <strain evidence="3 4">ASW11-75</strain>
    </source>
</reference>
<evidence type="ECO:0000256" key="1">
    <source>
        <dbReference type="SAM" id="SignalP"/>
    </source>
</evidence>
<feature type="signal peptide" evidence="1">
    <location>
        <begin position="1"/>
        <end position="23"/>
    </location>
</feature>
<dbReference type="Pfam" id="PF03724">
    <property type="entry name" value="META"/>
    <property type="match status" value="1"/>
</dbReference>
<dbReference type="PROSITE" id="PS51257">
    <property type="entry name" value="PROKAR_LIPOPROTEIN"/>
    <property type="match status" value="1"/>
</dbReference>
<evidence type="ECO:0000313" key="3">
    <source>
        <dbReference type="EMBL" id="MEA1080593.1"/>
    </source>
</evidence>
<gene>
    <name evidence="3" type="ORF">U5822_07920</name>
</gene>
<sequence>MFAPPKTGLAVVAVASLLMTACAVSPSSESTEPVVETYACGQLDLTVMMDPAHPLINLQYLDKGLLLKPADTGAAGVYLAPGDPSTRLVREEGRTRLTIRGQEYPECLPPGALALPFTAQGSTPAWQARMQDDTLVLHPPYETDQTLQLPVALAHADRHGREFVAQADGVRARLTVAGQLCQDPVTGGQFPNQVRLTVNGEGYDGCGGDPQRLFRGTEWVVEDLAGAGIIDRSRLTLQFLADDRIAGRASCNRYQGQYQLSDSGALTVSGLGSTRMACAPALMQQEARFLELLGQVTRARIGQDGSLRLSTDTGATMTAFQSDHDMP</sequence>
<proteinExistence type="predicted"/>
<dbReference type="InterPro" id="IPR038670">
    <property type="entry name" value="HslJ-like_sf"/>
</dbReference>
<accession>A0ABU5NXR9</accession>
<name>A0ABU5NXR9_9GAMM</name>
<dbReference type="RefSeq" id="WP_322855087.1">
    <property type="nucleotide sequence ID" value="NZ_JAYDCJ010000003.1"/>
</dbReference>
<organism evidence="3 4">
    <name type="scientific">Marinobacter qingdaonensis</name>
    <dbReference type="NCBI Taxonomy" id="3108486"/>
    <lineage>
        <taxon>Bacteria</taxon>
        <taxon>Pseudomonadati</taxon>
        <taxon>Pseudomonadota</taxon>
        <taxon>Gammaproteobacteria</taxon>
        <taxon>Pseudomonadales</taxon>
        <taxon>Marinobacteraceae</taxon>
        <taxon>Marinobacter</taxon>
    </lineage>
</organism>
<dbReference type="Proteomes" id="UP001305746">
    <property type="component" value="Unassembled WGS sequence"/>
</dbReference>
<dbReference type="InterPro" id="IPR053147">
    <property type="entry name" value="Hsp_HslJ-like"/>
</dbReference>
<evidence type="ECO:0000313" key="4">
    <source>
        <dbReference type="Proteomes" id="UP001305746"/>
    </source>
</evidence>